<gene>
    <name evidence="2" type="ORF">UFOVP1636_297</name>
</gene>
<evidence type="ECO:0000313" key="2">
    <source>
        <dbReference type="EMBL" id="CAB4221422.1"/>
    </source>
</evidence>
<reference evidence="2" key="1">
    <citation type="submission" date="2020-05" db="EMBL/GenBank/DDBJ databases">
        <authorList>
            <person name="Chiriac C."/>
            <person name="Salcher M."/>
            <person name="Ghai R."/>
            <person name="Kavagutti S V."/>
        </authorList>
    </citation>
    <scope>NUCLEOTIDE SEQUENCE</scope>
</reference>
<sequence>MKISDLLRQLADKMELDNSKTPLSIASTDSADTNSVAQGEDDPEFNTMVSPLQQKMELIKKHSGIDNIYDNTDEKSDELEQLKKNAGLPQKPNQLAGDENDSV</sequence>
<accession>A0A6J5T0R5</accession>
<proteinExistence type="predicted"/>
<feature type="region of interest" description="Disordered" evidence="1">
    <location>
        <begin position="14"/>
        <end position="43"/>
    </location>
</feature>
<protein>
    <submittedName>
        <fullName evidence="2">Uncharacterized protein</fullName>
    </submittedName>
</protein>
<organism evidence="2">
    <name type="scientific">uncultured Caudovirales phage</name>
    <dbReference type="NCBI Taxonomy" id="2100421"/>
    <lineage>
        <taxon>Viruses</taxon>
        <taxon>Duplodnaviria</taxon>
        <taxon>Heunggongvirae</taxon>
        <taxon>Uroviricota</taxon>
        <taxon>Caudoviricetes</taxon>
        <taxon>Peduoviridae</taxon>
        <taxon>Maltschvirus</taxon>
        <taxon>Maltschvirus maltsch</taxon>
    </lineage>
</organism>
<feature type="region of interest" description="Disordered" evidence="1">
    <location>
        <begin position="84"/>
        <end position="103"/>
    </location>
</feature>
<evidence type="ECO:0000256" key="1">
    <source>
        <dbReference type="SAM" id="MobiDB-lite"/>
    </source>
</evidence>
<name>A0A6J5T0R5_9CAUD</name>
<feature type="compositionally biased region" description="Polar residues" evidence="1">
    <location>
        <begin position="19"/>
        <end position="37"/>
    </location>
</feature>
<dbReference type="EMBL" id="LR797503">
    <property type="protein sequence ID" value="CAB4221422.1"/>
    <property type="molecule type" value="Genomic_DNA"/>
</dbReference>